<feature type="transmembrane region" description="Helical" evidence="6">
    <location>
        <begin position="183"/>
        <end position="201"/>
    </location>
</feature>
<dbReference type="PIRSF" id="PIRSF006324">
    <property type="entry name" value="LeuE"/>
    <property type="match status" value="1"/>
</dbReference>
<accession>A0ABV7LK58</accession>
<feature type="transmembrane region" description="Helical" evidence="6">
    <location>
        <begin position="41"/>
        <end position="63"/>
    </location>
</feature>
<keyword evidence="5 6" id="KW-0472">Membrane</keyword>
<comment type="caution">
    <text evidence="7">The sequence shown here is derived from an EMBL/GenBank/DDBJ whole genome shotgun (WGS) entry which is preliminary data.</text>
</comment>
<feature type="transmembrane region" description="Helical" evidence="6">
    <location>
        <begin position="116"/>
        <end position="136"/>
    </location>
</feature>
<dbReference type="RefSeq" id="WP_386771930.1">
    <property type="nucleotide sequence ID" value="NZ_JBHRUG010000009.1"/>
</dbReference>
<evidence type="ECO:0000256" key="1">
    <source>
        <dbReference type="ARBA" id="ARBA00004651"/>
    </source>
</evidence>
<organism evidence="7 8">
    <name type="scientific">Litchfieldella rifensis</name>
    <dbReference type="NCBI Taxonomy" id="762643"/>
    <lineage>
        <taxon>Bacteria</taxon>
        <taxon>Pseudomonadati</taxon>
        <taxon>Pseudomonadota</taxon>
        <taxon>Gammaproteobacteria</taxon>
        <taxon>Oceanospirillales</taxon>
        <taxon>Halomonadaceae</taxon>
        <taxon>Litchfieldella</taxon>
    </lineage>
</organism>
<evidence type="ECO:0000256" key="6">
    <source>
        <dbReference type="SAM" id="Phobius"/>
    </source>
</evidence>
<keyword evidence="8" id="KW-1185">Reference proteome</keyword>
<protein>
    <submittedName>
        <fullName evidence="7">LysE family translocator</fullName>
    </submittedName>
</protein>
<keyword evidence="2" id="KW-1003">Cell membrane</keyword>
<feature type="transmembrane region" description="Helical" evidence="6">
    <location>
        <begin position="70"/>
        <end position="88"/>
    </location>
</feature>
<evidence type="ECO:0000256" key="5">
    <source>
        <dbReference type="ARBA" id="ARBA00023136"/>
    </source>
</evidence>
<evidence type="ECO:0000256" key="2">
    <source>
        <dbReference type="ARBA" id="ARBA00022475"/>
    </source>
</evidence>
<dbReference type="PANTHER" id="PTHR30086">
    <property type="entry name" value="ARGININE EXPORTER PROTEIN ARGO"/>
    <property type="match status" value="1"/>
</dbReference>
<dbReference type="InterPro" id="IPR001123">
    <property type="entry name" value="LeuE-type"/>
</dbReference>
<evidence type="ECO:0000313" key="8">
    <source>
        <dbReference type="Proteomes" id="UP001595579"/>
    </source>
</evidence>
<comment type="subcellular location">
    <subcellularLocation>
        <location evidence="1">Cell membrane</location>
        <topology evidence="1">Multi-pass membrane protein</topology>
    </subcellularLocation>
</comment>
<sequence length="205" mass="21498">MPFSLWLSLAAVCAMGAMSPGPSLALVLRHTLGGGRLPGVAAALSHALGVGLYALLTVWGLGALIARQPLLFQFITWVGAAYLAWLGIKALRAGRVATWQASGVITSRAQAAREGMLVALGNPKLILFFVALLSQFVSPEMSLAAKTLIVATAMVIDGGWYVLVAMALSHSSVLPWLQARAHWINRLTGVLLLGLALRVVLGPLG</sequence>
<dbReference type="EMBL" id="JBHRUG010000009">
    <property type="protein sequence ID" value="MFC3282858.1"/>
    <property type="molecule type" value="Genomic_DNA"/>
</dbReference>
<evidence type="ECO:0000256" key="4">
    <source>
        <dbReference type="ARBA" id="ARBA00022989"/>
    </source>
</evidence>
<dbReference type="Pfam" id="PF01810">
    <property type="entry name" value="LysE"/>
    <property type="match status" value="1"/>
</dbReference>
<feature type="transmembrane region" description="Helical" evidence="6">
    <location>
        <begin position="143"/>
        <end position="163"/>
    </location>
</feature>
<name>A0ABV7LK58_9GAMM</name>
<proteinExistence type="predicted"/>
<keyword evidence="3 6" id="KW-0812">Transmembrane</keyword>
<reference evidence="8" key="1">
    <citation type="journal article" date="2019" name="Int. J. Syst. Evol. Microbiol.">
        <title>The Global Catalogue of Microorganisms (GCM) 10K type strain sequencing project: providing services to taxonomists for standard genome sequencing and annotation.</title>
        <authorList>
            <consortium name="The Broad Institute Genomics Platform"/>
            <consortium name="The Broad Institute Genome Sequencing Center for Infectious Disease"/>
            <person name="Wu L."/>
            <person name="Ma J."/>
        </authorList>
    </citation>
    <scope>NUCLEOTIDE SEQUENCE [LARGE SCALE GENOMIC DNA]</scope>
    <source>
        <strain evidence="8">CECT 7698</strain>
    </source>
</reference>
<keyword evidence="4 6" id="KW-1133">Transmembrane helix</keyword>
<evidence type="ECO:0000256" key="3">
    <source>
        <dbReference type="ARBA" id="ARBA00022692"/>
    </source>
</evidence>
<gene>
    <name evidence="7" type="ORF">ACFOEV_04455</name>
</gene>
<dbReference type="PANTHER" id="PTHR30086:SF16">
    <property type="entry name" value="AMINO ACID EFFLUX PERMEASE RHTB FAMILY"/>
    <property type="match status" value="1"/>
</dbReference>
<dbReference type="Proteomes" id="UP001595579">
    <property type="component" value="Unassembled WGS sequence"/>
</dbReference>
<evidence type="ECO:0000313" key="7">
    <source>
        <dbReference type="EMBL" id="MFC3282858.1"/>
    </source>
</evidence>